<dbReference type="RefSeq" id="WP_189511497.1">
    <property type="nucleotide sequence ID" value="NZ_BMXG01000002.1"/>
</dbReference>
<gene>
    <name evidence="3" type="primary">mpl</name>
    <name evidence="3" type="ORF">GCM10007047_04890</name>
</gene>
<dbReference type="Proteomes" id="UP000642829">
    <property type="component" value="Unassembled WGS sequence"/>
</dbReference>
<dbReference type="AlphaFoldDB" id="A0A8J3DH94"/>
<dbReference type="InterPro" id="IPR036615">
    <property type="entry name" value="Mur_ligase_C_dom_sf"/>
</dbReference>
<comment type="caution">
    <text evidence="3">The sequence shown here is derived from an EMBL/GenBank/DDBJ whole genome shotgun (WGS) entry which is preliminary data.</text>
</comment>
<proteinExistence type="predicted"/>
<feature type="domain" description="Mur ligase central" evidence="2">
    <location>
        <begin position="110"/>
        <end position="297"/>
    </location>
</feature>
<dbReference type="SUPFAM" id="SSF51984">
    <property type="entry name" value="MurCD N-terminal domain"/>
    <property type="match status" value="1"/>
</dbReference>
<reference evidence="3" key="1">
    <citation type="journal article" date="2014" name="Int. J. Syst. Evol. Microbiol.">
        <title>Complete genome sequence of Corynebacterium casei LMG S-19264T (=DSM 44701T), isolated from a smear-ripened cheese.</title>
        <authorList>
            <consortium name="US DOE Joint Genome Institute (JGI-PGF)"/>
            <person name="Walter F."/>
            <person name="Albersmeier A."/>
            <person name="Kalinowski J."/>
            <person name="Ruckert C."/>
        </authorList>
    </citation>
    <scope>NUCLEOTIDE SEQUENCE</scope>
    <source>
        <strain evidence="3">KCTC 12870</strain>
    </source>
</reference>
<feature type="domain" description="Mur ligase N-terminal catalytic" evidence="1">
    <location>
        <begin position="2"/>
        <end position="100"/>
    </location>
</feature>
<accession>A0A8J3DH94</accession>
<dbReference type="InterPro" id="IPR013221">
    <property type="entry name" value="Mur_ligase_cen"/>
</dbReference>
<dbReference type="InterPro" id="IPR050061">
    <property type="entry name" value="MurCDEF_pg_biosynth"/>
</dbReference>
<dbReference type="GO" id="GO:0009252">
    <property type="term" value="P:peptidoglycan biosynthetic process"/>
    <property type="evidence" value="ECO:0007669"/>
    <property type="project" value="UniProtKB-KW"/>
</dbReference>
<evidence type="ECO:0000259" key="1">
    <source>
        <dbReference type="Pfam" id="PF01225"/>
    </source>
</evidence>
<dbReference type="Gene3D" id="3.40.1190.10">
    <property type="entry name" value="Mur-like, catalytic domain"/>
    <property type="match status" value="1"/>
</dbReference>
<dbReference type="SUPFAM" id="SSF53623">
    <property type="entry name" value="MurD-like peptide ligases, catalytic domain"/>
    <property type="match status" value="1"/>
</dbReference>
<dbReference type="Pfam" id="PF08245">
    <property type="entry name" value="Mur_ligase_M"/>
    <property type="match status" value="1"/>
</dbReference>
<dbReference type="PANTHER" id="PTHR43445:SF5">
    <property type="entry name" value="UDP-N-ACETYLMURAMATE--L-ALANYL-GAMMA-D-GLUTAMYL-MESO-2,6-DIAMINOHEPTANDIOATE LIGASE"/>
    <property type="match status" value="1"/>
</dbReference>
<dbReference type="InterPro" id="IPR000713">
    <property type="entry name" value="Mur_ligase_N"/>
</dbReference>
<dbReference type="GO" id="GO:0051301">
    <property type="term" value="P:cell division"/>
    <property type="evidence" value="ECO:0007669"/>
    <property type="project" value="UniProtKB-KW"/>
</dbReference>
<dbReference type="Gene3D" id="3.90.190.20">
    <property type="entry name" value="Mur ligase, C-terminal domain"/>
    <property type="match status" value="1"/>
</dbReference>
<evidence type="ECO:0000313" key="3">
    <source>
        <dbReference type="EMBL" id="GHB92689.1"/>
    </source>
</evidence>
<dbReference type="GO" id="GO:0008360">
    <property type="term" value="P:regulation of cell shape"/>
    <property type="evidence" value="ECO:0007669"/>
    <property type="project" value="UniProtKB-KW"/>
</dbReference>
<dbReference type="EMBL" id="BMXG01000002">
    <property type="protein sequence ID" value="GHB92689.1"/>
    <property type="molecule type" value="Genomic_DNA"/>
</dbReference>
<dbReference type="GO" id="GO:0071555">
    <property type="term" value="P:cell wall organization"/>
    <property type="evidence" value="ECO:0007669"/>
    <property type="project" value="UniProtKB-KW"/>
</dbReference>
<dbReference type="Gene3D" id="3.40.50.720">
    <property type="entry name" value="NAD(P)-binding Rossmann-like Domain"/>
    <property type="match status" value="1"/>
</dbReference>
<protein>
    <submittedName>
        <fullName evidence="3">UDP-N-acetylmuramate:L-alanyl-gamma-D-glutamyl-meso-diaminopimelate ligase</fullName>
    </submittedName>
</protein>
<keyword evidence="4" id="KW-1185">Reference proteome</keyword>
<dbReference type="GO" id="GO:0016881">
    <property type="term" value="F:acid-amino acid ligase activity"/>
    <property type="evidence" value="ECO:0007669"/>
    <property type="project" value="InterPro"/>
</dbReference>
<dbReference type="SUPFAM" id="SSF53244">
    <property type="entry name" value="MurD-like peptide ligases, peptide-binding domain"/>
    <property type="match status" value="1"/>
</dbReference>
<sequence>MHLYFMGICGTAMGNVALMLRESGHRVSGSDTGIYPPMSDLLIDAGVEILDGWDAERLAELQPDRVVVGNAISRGNPEIEWLLTTRALPIVSLPALLSETLLSTRQPIVITGTHGKTTTSALTAYLLREHRADPGWLIGGVPRDLPTGAHVGAVGRPFVIEGDEYDSAFFDKRSKFIHYQPRILAVNNLEFDHGDIFRDLQDIQRSFSHVIRLVPQNGFILYNGDDENLAPLLPVNWCSCFSVGVGERCDLRIEGFTESPTGARFRLRWRGALWEEIAWPMHGLYNARNVAIALLAAGLAIKPEDPFCALSPGVLANYQGVKRRQENLCNETELVILEDFGHHPTAVAQVLESLRRRYPEHQLTACFEPRSNTGATNIFQDRFTDALALADAVYLGPVFRGERYAEDKRLNTSEMASRLNEKGICSAAFSDFDSLLAELLEATHSKTDKPRCVVFFSNGGFGGIQHTYAKSAKSNTSVT</sequence>
<dbReference type="GO" id="GO:0005524">
    <property type="term" value="F:ATP binding"/>
    <property type="evidence" value="ECO:0007669"/>
    <property type="project" value="UniProtKB-KW"/>
</dbReference>
<dbReference type="Pfam" id="PF01225">
    <property type="entry name" value="Mur_ligase"/>
    <property type="match status" value="1"/>
</dbReference>
<evidence type="ECO:0000259" key="2">
    <source>
        <dbReference type="Pfam" id="PF08245"/>
    </source>
</evidence>
<evidence type="ECO:0000313" key="4">
    <source>
        <dbReference type="Proteomes" id="UP000642829"/>
    </source>
</evidence>
<organism evidence="3 4">
    <name type="scientific">Cerasicoccus arenae</name>
    <dbReference type="NCBI Taxonomy" id="424488"/>
    <lineage>
        <taxon>Bacteria</taxon>
        <taxon>Pseudomonadati</taxon>
        <taxon>Verrucomicrobiota</taxon>
        <taxon>Opitutia</taxon>
        <taxon>Puniceicoccales</taxon>
        <taxon>Cerasicoccaceae</taxon>
        <taxon>Cerasicoccus</taxon>
    </lineage>
</organism>
<keyword evidence="3" id="KW-0436">Ligase</keyword>
<dbReference type="PANTHER" id="PTHR43445">
    <property type="entry name" value="UDP-N-ACETYLMURAMATE--L-ALANINE LIGASE-RELATED"/>
    <property type="match status" value="1"/>
</dbReference>
<name>A0A8J3DH94_9BACT</name>
<dbReference type="InterPro" id="IPR036565">
    <property type="entry name" value="Mur-like_cat_sf"/>
</dbReference>
<reference evidence="3" key="2">
    <citation type="submission" date="2020-09" db="EMBL/GenBank/DDBJ databases">
        <authorList>
            <person name="Sun Q."/>
            <person name="Kim S."/>
        </authorList>
    </citation>
    <scope>NUCLEOTIDE SEQUENCE</scope>
    <source>
        <strain evidence="3">KCTC 12870</strain>
    </source>
</reference>